<keyword evidence="5" id="KW-1185">Reference proteome</keyword>
<feature type="transmembrane region" description="Helical" evidence="2">
    <location>
        <begin position="139"/>
        <end position="158"/>
    </location>
</feature>
<evidence type="ECO:0000313" key="4">
    <source>
        <dbReference type="EMBL" id="MBE7940364.1"/>
    </source>
</evidence>
<dbReference type="RefSeq" id="WP_193779910.1">
    <property type="nucleotide sequence ID" value="NZ_JADDOJ010000021.1"/>
</dbReference>
<organism evidence="4 5">
    <name type="scientific">Ramlibacter aquaticus</name>
    <dbReference type="NCBI Taxonomy" id="2780094"/>
    <lineage>
        <taxon>Bacteria</taxon>
        <taxon>Pseudomonadati</taxon>
        <taxon>Pseudomonadota</taxon>
        <taxon>Betaproteobacteria</taxon>
        <taxon>Burkholderiales</taxon>
        <taxon>Comamonadaceae</taxon>
        <taxon>Ramlibacter</taxon>
    </lineage>
</organism>
<dbReference type="Gene3D" id="1.25.40.10">
    <property type="entry name" value="Tetratricopeptide repeat domain"/>
    <property type="match status" value="1"/>
</dbReference>
<evidence type="ECO:0000313" key="5">
    <source>
        <dbReference type="Proteomes" id="UP000715965"/>
    </source>
</evidence>
<proteinExistence type="predicted"/>
<name>A0ABR9SDS1_9BURK</name>
<reference evidence="4 5" key="1">
    <citation type="submission" date="2020-10" db="EMBL/GenBank/DDBJ databases">
        <title>Draft genome of Ramlibacter aquaticus LMG 30558.</title>
        <authorList>
            <person name="Props R."/>
        </authorList>
    </citation>
    <scope>NUCLEOTIDE SEQUENCE [LARGE SCALE GENOMIC DNA]</scope>
    <source>
        <strain evidence="4 5">LMG 30558</strain>
    </source>
</reference>
<evidence type="ECO:0000256" key="2">
    <source>
        <dbReference type="SAM" id="Phobius"/>
    </source>
</evidence>
<protein>
    <submittedName>
        <fullName evidence="4">Tetratricopeptide repeat protein</fullName>
    </submittedName>
</protein>
<dbReference type="EMBL" id="JADDOJ010000021">
    <property type="protein sequence ID" value="MBE7940364.1"/>
    <property type="molecule type" value="Genomic_DNA"/>
</dbReference>
<dbReference type="Proteomes" id="UP000715965">
    <property type="component" value="Unassembled WGS sequence"/>
</dbReference>
<evidence type="ECO:0000256" key="1">
    <source>
        <dbReference type="SAM" id="MobiDB-lite"/>
    </source>
</evidence>
<feature type="signal peptide" evidence="3">
    <location>
        <begin position="1"/>
        <end position="23"/>
    </location>
</feature>
<dbReference type="InterPro" id="IPR011990">
    <property type="entry name" value="TPR-like_helical_dom_sf"/>
</dbReference>
<feature type="chain" id="PRO_5047092293" evidence="3">
    <location>
        <begin position="24"/>
        <end position="305"/>
    </location>
</feature>
<feature type="compositionally biased region" description="Gly residues" evidence="1">
    <location>
        <begin position="281"/>
        <end position="305"/>
    </location>
</feature>
<keyword evidence="2" id="KW-0812">Transmembrane</keyword>
<evidence type="ECO:0000256" key="3">
    <source>
        <dbReference type="SAM" id="SignalP"/>
    </source>
</evidence>
<feature type="region of interest" description="Disordered" evidence="1">
    <location>
        <begin position="113"/>
        <end position="132"/>
    </location>
</feature>
<accession>A0ABR9SDS1</accession>
<keyword evidence="2" id="KW-1133">Transmembrane helix</keyword>
<sequence length="305" mass="30484">MRKSAAWAGLVLSALLLAGPAWSQGEPTIDQIYQAASSGQMQQADRMIGEVLQRHPNSGKAHYVKAELAAREGDAAVARRELAEAERLAPGLPFAKPEAVQALRREVAVPSGGAATRGLGESARSVAPQPAPAPAASHFPWGLLALLVLVIVAATAFMRRRNPPDAMAGGMGGMGGPGGPYAGPGGYPPPGYGPGAYPPGYAPGYGPGAAQPQGGLGSSLGRGLATGLAVGAGVVAAEEIGHRMFDHRGNPIEGNPALGPMGGAEGNGMLDPSVNNDMGGQDFGIGDAGSWDDGGAGGGSSDWDS</sequence>
<gene>
    <name evidence="4" type="ORF">IM725_07250</name>
</gene>
<comment type="caution">
    <text evidence="4">The sequence shown here is derived from an EMBL/GenBank/DDBJ whole genome shotgun (WGS) entry which is preliminary data.</text>
</comment>
<keyword evidence="3" id="KW-0732">Signal</keyword>
<keyword evidence="2" id="KW-0472">Membrane</keyword>
<feature type="region of interest" description="Disordered" evidence="1">
    <location>
        <begin position="265"/>
        <end position="305"/>
    </location>
</feature>